<dbReference type="CDD" id="cd03801">
    <property type="entry name" value="GT4_PimA-like"/>
    <property type="match status" value="1"/>
</dbReference>
<dbReference type="Gene3D" id="3.40.50.2000">
    <property type="entry name" value="Glycogen Phosphorylase B"/>
    <property type="match status" value="2"/>
</dbReference>
<gene>
    <name evidence="5" type="ORF">COV54_00830</name>
</gene>
<organism evidence="5 6">
    <name type="scientific">Candidatus Jorgensenbacteria bacterium CG11_big_fil_rev_8_21_14_0_20_38_23</name>
    <dbReference type="NCBI Taxonomy" id="1974594"/>
    <lineage>
        <taxon>Bacteria</taxon>
        <taxon>Candidatus Joergenseniibacteriota</taxon>
    </lineage>
</organism>
<proteinExistence type="predicted"/>
<dbReference type="Proteomes" id="UP000228867">
    <property type="component" value="Unassembled WGS sequence"/>
</dbReference>
<name>A0A2H0NF22_9BACT</name>
<dbReference type="InterPro" id="IPR001296">
    <property type="entry name" value="Glyco_trans_1"/>
</dbReference>
<dbReference type="PANTHER" id="PTHR46401">
    <property type="entry name" value="GLYCOSYLTRANSFERASE WBBK-RELATED"/>
    <property type="match status" value="1"/>
</dbReference>
<reference evidence="5 6" key="1">
    <citation type="submission" date="2017-09" db="EMBL/GenBank/DDBJ databases">
        <title>Depth-based differentiation of microbial function through sediment-hosted aquifers and enrichment of novel symbionts in the deep terrestrial subsurface.</title>
        <authorList>
            <person name="Probst A.J."/>
            <person name="Ladd B."/>
            <person name="Jarett J.K."/>
            <person name="Geller-Mcgrath D.E."/>
            <person name="Sieber C.M."/>
            <person name="Emerson J.B."/>
            <person name="Anantharaman K."/>
            <person name="Thomas B.C."/>
            <person name="Malmstrom R."/>
            <person name="Stieglmeier M."/>
            <person name="Klingl A."/>
            <person name="Woyke T."/>
            <person name="Ryan C.M."/>
            <person name="Banfield J.F."/>
        </authorList>
    </citation>
    <scope>NUCLEOTIDE SEQUENCE [LARGE SCALE GENOMIC DNA]</scope>
    <source>
        <strain evidence="5">CG11_big_fil_rev_8_21_14_0_20_38_23</strain>
    </source>
</reference>
<evidence type="ECO:0000259" key="3">
    <source>
        <dbReference type="Pfam" id="PF00534"/>
    </source>
</evidence>
<comment type="caution">
    <text evidence="5">The sequence shown here is derived from an EMBL/GenBank/DDBJ whole genome shotgun (WGS) entry which is preliminary data.</text>
</comment>
<feature type="transmembrane region" description="Helical" evidence="2">
    <location>
        <begin position="131"/>
        <end position="148"/>
    </location>
</feature>
<feature type="domain" description="Glycosyl transferase family 1" evidence="3">
    <location>
        <begin position="186"/>
        <end position="354"/>
    </location>
</feature>
<protein>
    <recommendedName>
        <fullName evidence="7">Glycosyl transferase family 1 domain-containing protein</fullName>
    </recommendedName>
</protein>
<feature type="domain" description="Glycosyltransferase subfamily 4-like N-terminal" evidence="4">
    <location>
        <begin position="19"/>
        <end position="182"/>
    </location>
</feature>
<dbReference type="AlphaFoldDB" id="A0A2H0NF22"/>
<evidence type="ECO:0000256" key="2">
    <source>
        <dbReference type="SAM" id="Phobius"/>
    </source>
</evidence>
<keyword evidence="2" id="KW-1133">Transmembrane helix</keyword>
<keyword evidence="2" id="KW-0812">Transmembrane</keyword>
<dbReference type="InterPro" id="IPR028098">
    <property type="entry name" value="Glyco_trans_4-like_N"/>
</dbReference>
<evidence type="ECO:0008006" key="7">
    <source>
        <dbReference type="Google" id="ProtNLM"/>
    </source>
</evidence>
<dbReference type="GO" id="GO:0016757">
    <property type="term" value="F:glycosyltransferase activity"/>
    <property type="evidence" value="ECO:0007669"/>
    <property type="project" value="InterPro"/>
</dbReference>
<evidence type="ECO:0000313" key="6">
    <source>
        <dbReference type="Proteomes" id="UP000228867"/>
    </source>
</evidence>
<evidence type="ECO:0000313" key="5">
    <source>
        <dbReference type="EMBL" id="PIR07489.1"/>
    </source>
</evidence>
<evidence type="ECO:0000256" key="1">
    <source>
        <dbReference type="ARBA" id="ARBA00022679"/>
    </source>
</evidence>
<keyword evidence="2" id="KW-0472">Membrane</keyword>
<accession>A0A2H0NF22</accession>
<dbReference type="EMBL" id="PCWR01000019">
    <property type="protein sequence ID" value="PIR07489.1"/>
    <property type="molecule type" value="Genomic_DNA"/>
</dbReference>
<keyword evidence="1" id="KW-0808">Transferase</keyword>
<sequence>MKKTILIINKFCPLHPRGGGAEKNLLEIFSRISKQHKVYLLAAMFPGAKREEIYRDIHIFRLGKSHSENIIRIHFLIPFYLRKYLKKLKPDILFEDVSILPFFTPLFYPNQKKIVMIHAFNRKHFFTSQRFLFAFIAWVVESLFLIFYRQEKVIVVSDWMKQDLLKSGFKNVYKVLNGVDANFFAIRKEYAAKPTVLFLGRLEGRKGIDLFLKTYPLVKETISEVKYIIAGREFSFGSRRLLKLLKKYKENYSSEEIEFLGYVSEDRKQELFKSVWLYVVPSRIEGYGISVLEANATGTFVVANKVEGLKESVTNGKTGILVDCYNPFIFAKKIAEWLNIEKLKTKENSCREWAKKHNWDESARHIESLIAT</sequence>
<evidence type="ECO:0000259" key="4">
    <source>
        <dbReference type="Pfam" id="PF13439"/>
    </source>
</evidence>
<dbReference type="PANTHER" id="PTHR46401:SF2">
    <property type="entry name" value="GLYCOSYLTRANSFERASE WBBK-RELATED"/>
    <property type="match status" value="1"/>
</dbReference>
<dbReference type="Pfam" id="PF13439">
    <property type="entry name" value="Glyco_transf_4"/>
    <property type="match status" value="1"/>
</dbReference>
<dbReference type="SUPFAM" id="SSF53756">
    <property type="entry name" value="UDP-Glycosyltransferase/glycogen phosphorylase"/>
    <property type="match status" value="1"/>
</dbReference>
<dbReference type="Pfam" id="PF00534">
    <property type="entry name" value="Glycos_transf_1"/>
    <property type="match status" value="1"/>
</dbReference>